<accession>A0A7Y4IKP4</accession>
<dbReference type="RefSeq" id="WP_171443161.1">
    <property type="nucleotide sequence ID" value="NZ_JABFNS010000089.1"/>
</dbReference>
<proteinExistence type="predicted"/>
<reference evidence="1 2" key="1">
    <citation type="submission" date="2020-05" db="EMBL/GenBank/DDBJ databases">
        <authorList>
            <person name="Whitworth D."/>
        </authorList>
    </citation>
    <scope>NUCLEOTIDE SEQUENCE [LARGE SCALE GENOMIC DNA]</scope>
    <source>
        <strain evidence="1 2">AM005</strain>
    </source>
</reference>
<protein>
    <submittedName>
        <fullName evidence="1">Uncharacterized protein</fullName>
    </submittedName>
</protein>
<sequence>MPWHDERSNFGERLQEAMSKELKARQLPLLWIYATAAEQLKLSPLVASRDVQALADIMTAPHSWATGLDDQRGEELRHSGSQLSIEPTSAWRVRIFLESVRPSPTTLPLLQDEQIADLVELAGFESVALKDLVLGMLKLGRRGLNPIARLRAARDANMTESPAELNRKLIEERTSFHEEIIRLWNAAGGKVEQTHCREAWSEFIDEISPTLTTLFPISKSGKENWDVATLQKSISKFKQHHAKIANSRGVKYRDRGKMDRAAEKIMDRASTVNELMRRFQEAQSVRAETSSVQAPLVQAQELLNSAPLRRDDEELCRLALQTHLVNDPAPREEHLALTTQQIIERPDLLSVLGTLDAGTLDGSLSRRAVRVDMITDGLRAAAILLAPPFSSFETSTETKPVAQLRAALFRKDRPDLLGRLSVSLSPEEQSRVHRARGDAIEQVHELIGDLRQEWRALDDLAVPLAKNIVAISNEASRLANDSSMAPPQPALLGAWLEQVLNEAREAIRLTVDFYRLKAREPRRDEVLLALEQRRFSDALLLLHGTGERSADSVRETAWRRQARERFREPMQQLLSTTGKGGTDLVDAWKLGVKGQSFIQSTDRKLRTAFAQFVFPNELNELYEKGDNNPSDYRMPCAELRKWLAKSQLNPSFIPQLARLRNVVILTPMVPPTDAAFVQQAATIASKHEGSLAVLLAPRLTSETREVTLREFRKRQTSAALIDDLDLCRLLNPGGRQPNPVIGLLEIALEQQQWTSLSPFSAQDGQHVQMEMYVGRRQEAKRLSETPTYSRLFSGRKLGKSALLKFIQEAADYRQLPSGCTLRVLYVPIVGADSESDVVDRILTEMRQRLNFTAPEQGSADPSDHLYRVMNQFIETRKSESLLIVLDEADRFVEGQLAAYDERDRREKCLSFRIRTDIEKEKDSMQLPRIRFVFAGYRATHTIEGAWANWGDVLRLEPLTPEEAAQLVAGPLARFGIDAGQSAPAIAYRCGYQPAVLLRFGEKLLQHMEQTRADAYRDWVEVQPDDVAVTFNHSDIHEEIRTVVRNNFQGNPRGRVVFFSLILEFAELAPAAGLDDAPRRLLDRLRRLHPDTSWLQRDESSALGELTRQLRDFHDRQLVVGRPEASGQVYYLKFPHHLPLLRQPDQEAVLRQEIEALLLGDRSTPHAEVRALLPTRVLKEMRDALYHHDSSLPVRAVVTASHWPEAVNARSGGVADCLGIGPSLVRDARSSDTSGEVRAWHHVSLAEAQRLSARCAQGRPPPLLLGGTDLLHWALEQERSNAHEMFCIYGLGRLSRQALGWWFERIRALEFSMPNAVGMIYEATAGIPLLVRRLADLLDPSGEGGINITEEQLHRVCSDFNKEVRAQAQLLETGEPSIRLHPRELELIKMVVIVSREPSSDTVLEDLTMGWELLHRERYKWPCLSQADRTHLATLQYLGLLPINPSAAMKLPVEKLVTVASDDPLIAMVEALGLTP</sequence>
<evidence type="ECO:0000313" key="1">
    <source>
        <dbReference type="EMBL" id="NOJ81068.1"/>
    </source>
</evidence>
<dbReference type="Proteomes" id="UP000533080">
    <property type="component" value="Unassembled WGS sequence"/>
</dbReference>
<comment type="caution">
    <text evidence="1">The sequence shown here is derived from an EMBL/GenBank/DDBJ whole genome shotgun (WGS) entry which is preliminary data.</text>
</comment>
<dbReference type="SUPFAM" id="SSF52540">
    <property type="entry name" value="P-loop containing nucleoside triphosphate hydrolases"/>
    <property type="match status" value="1"/>
</dbReference>
<dbReference type="InterPro" id="IPR027417">
    <property type="entry name" value="P-loop_NTPase"/>
</dbReference>
<dbReference type="EMBL" id="JABFNT010000075">
    <property type="protein sequence ID" value="NOJ81068.1"/>
    <property type="molecule type" value="Genomic_DNA"/>
</dbReference>
<organism evidence="1 2">
    <name type="scientific">Myxococcus xanthus</name>
    <dbReference type="NCBI Taxonomy" id="34"/>
    <lineage>
        <taxon>Bacteria</taxon>
        <taxon>Pseudomonadati</taxon>
        <taxon>Myxococcota</taxon>
        <taxon>Myxococcia</taxon>
        <taxon>Myxococcales</taxon>
        <taxon>Cystobacterineae</taxon>
        <taxon>Myxococcaceae</taxon>
        <taxon>Myxococcus</taxon>
    </lineage>
</organism>
<gene>
    <name evidence="1" type="ORF">HNV28_22535</name>
</gene>
<name>A0A7Y4IKP4_MYXXA</name>
<evidence type="ECO:0000313" key="2">
    <source>
        <dbReference type="Proteomes" id="UP000533080"/>
    </source>
</evidence>